<protein>
    <recommendedName>
        <fullName evidence="1">Polymerase beta nucleotidyltransferase domain-containing protein</fullName>
    </recommendedName>
</protein>
<dbReference type="Pfam" id="PF18765">
    <property type="entry name" value="Polbeta"/>
    <property type="match status" value="1"/>
</dbReference>
<keyword evidence="3" id="KW-1185">Reference proteome</keyword>
<dbReference type="RefSeq" id="WP_197745146.1">
    <property type="nucleotide sequence ID" value="NZ_LR778175.1"/>
</dbReference>
<reference evidence="2 3" key="1">
    <citation type="submission" date="2020-03" db="EMBL/GenBank/DDBJ databases">
        <authorList>
            <person name="Picone N."/>
        </authorList>
    </citation>
    <scope>NUCLEOTIDE SEQUENCE [LARGE SCALE GENOMIC DNA]</scope>
    <source>
        <strain evidence="2">NSCAC1</strain>
    </source>
</reference>
<evidence type="ECO:0000259" key="1">
    <source>
        <dbReference type="Pfam" id="PF18765"/>
    </source>
</evidence>
<dbReference type="AlphaFoldDB" id="A0A7G1Q9F9"/>
<dbReference type="InterPro" id="IPR043519">
    <property type="entry name" value="NT_sf"/>
</dbReference>
<sequence length="140" mass="16394">MLDIQHLQIKFSDGINYLKQNIPDLWSVYVFGSQATGDVWKESDIDLAVLASQPLEELYRYKLQEELIEIFKQEVDLVDLKTVSTVFCMEIINKGQRLFVADSELLDVEFFEDRVFVDYARLNEERAGILTDIYQRGNIY</sequence>
<dbReference type="SUPFAM" id="SSF81301">
    <property type="entry name" value="Nucleotidyltransferase"/>
    <property type="match status" value="1"/>
</dbReference>
<dbReference type="KEGG" id="ntg:NSCAC_0847"/>
<feature type="domain" description="Polymerase beta nucleotidyltransferase" evidence="1">
    <location>
        <begin position="16"/>
        <end position="103"/>
    </location>
</feature>
<dbReference type="PANTHER" id="PTHR43852:SF2">
    <property type="entry name" value="PROTEIN ADENYLYLTRANSFERASE MNTA"/>
    <property type="match status" value="1"/>
</dbReference>
<dbReference type="PANTHER" id="PTHR43852">
    <property type="entry name" value="NUCLEOTIDYLTRANSFERASE"/>
    <property type="match status" value="1"/>
</dbReference>
<evidence type="ECO:0000313" key="2">
    <source>
        <dbReference type="EMBL" id="CAB1275797.1"/>
    </source>
</evidence>
<dbReference type="InterPro" id="IPR052930">
    <property type="entry name" value="TA_antitoxin_MntA"/>
</dbReference>
<dbReference type="InterPro" id="IPR041633">
    <property type="entry name" value="Polbeta"/>
</dbReference>
<name>A0A7G1Q9F9_9GAMM</name>
<proteinExistence type="predicted"/>
<gene>
    <name evidence="2" type="ORF">NSCAC_0847</name>
</gene>
<accession>A0A7G1Q9F9</accession>
<dbReference type="EMBL" id="LR778175">
    <property type="protein sequence ID" value="CAB1275797.1"/>
    <property type="molecule type" value="Genomic_DNA"/>
</dbReference>
<dbReference type="NCBIfam" id="NF047752">
    <property type="entry name" value="MntA_antitoxin"/>
    <property type="match status" value="1"/>
</dbReference>
<dbReference type="Proteomes" id="UP000516072">
    <property type="component" value="Chromosome"/>
</dbReference>
<dbReference type="CDD" id="cd05403">
    <property type="entry name" value="NT_KNTase_like"/>
    <property type="match status" value="1"/>
</dbReference>
<organism evidence="2 3">
    <name type="scientific">Candidatus Nitrosacidococcus tergens</name>
    <dbReference type="NCBI Taxonomy" id="553981"/>
    <lineage>
        <taxon>Bacteria</taxon>
        <taxon>Pseudomonadati</taxon>
        <taxon>Pseudomonadota</taxon>
        <taxon>Gammaproteobacteria</taxon>
        <taxon>Chromatiales</taxon>
        <taxon>Chromatiaceae</taxon>
        <taxon>Candidatus Nitrosacidococcus</taxon>
    </lineage>
</organism>
<dbReference type="Gene3D" id="3.30.460.10">
    <property type="entry name" value="Beta Polymerase, domain 2"/>
    <property type="match status" value="1"/>
</dbReference>
<evidence type="ECO:0000313" key="3">
    <source>
        <dbReference type="Proteomes" id="UP000516072"/>
    </source>
</evidence>